<reference evidence="6" key="1">
    <citation type="submission" date="2011-08" db="EMBL/GenBank/DDBJ databases">
        <authorList>
            <person name="Rombauts S."/>
        </authorList>
    </citation>
    <scope>NUCLEOTIDE SEQUENCE</scope>
    <source>
        <strain evidence="6">London</strain>
    </source>
</reference>
<accession>T1JQB5</accession>
<dbReference type="Proteomes" id="UP000015104">
    <property type="component" value="Unassembled WGS sequence"/>
</dbReference>
<dbReference type="Gene3D" id="2.60.40.770">
    <property type="match status" value="1"/>
</dbReference>
<dbReference type="SUPFAM" id="SSF81296">
    <property type="entry name" value="E set domains"/>
    <property type="match status" value="1"/>
</dbReference>
<dbReference type="FunFam" id="2.60.40.770:FF:000001">
    <property type="entry name" value="NPC intracellular cholesterol transporter 2"/>
    <property type="match status" value="1"/>
</dbReference>
<evidence type="ECO:0000313" key="6">
    <source>
        <dbReference type="Proteomes" id="UP000015104"/>
    </source>
</evidence>
<dbReference type="GO" id="GO:0005576">
    <property type="term" value="C:extracellular region"/>
    <property type="evidence" value="ECO:0007669"/>
    <property type="project" value="UniProtKB-SubCell"/>
</dbReference>
<name>T1JQB5_TETUR</name>
<dbReference type="SMART" id="SM00737">
    <property type="entry name" value="ML"/>
    <property type="match status" value="1"/>
</dbReference>
<dbReference type="HOGENOM" id="CLU_109192_1_3_1"/>
<comment type="similarity">
    <text evidence="2">Belongs to the NPC2 family.</text>
</comment>
<organism evidence="5 6">
    <name type="scientific">Tetranychus urticae</name>
    <name type="common">Two-spotted spider mite</name>
    <dbReference type="NCBI Taxonomy" id="32264"/>
    <lineage>
        <taxon>Eukaryota</taxon>
        <taxon>Metazoa</taxon>
        <taxon>Ecdysozoa</taxon>
        <taxon>Arthropoda</taxon>
        <taxon>Chelicerata</taxon>
        <taxon>Arachnida</taxon>
        <taxon>Acari</taxon>
        <taxon>Acariformes</taxon>
        <taxon>Trombidiformes</taxon>
        <taxon>Prostigmata</taxon>
        <taxon>Eleutherengona</taxon>
        <taxon>Raphignathae</taxon>
        <taxon>Tetranychoidea</taxon>
        <taxon>Tetranychidae</taxon>
        <taxon>Tetranychus</taxon>
    </lineage>
</organism>
<protein>
    <recommendedName>
        <fullName evidence="4">MD-2-related lipid-recognition domain-containing protein</fullName>
    </recommendedName>
</protein>
<keyword evidence="6" id="KW-1185">Reference proteome</keyword>
<comment type="subcellular location">
    <subcellularLocation>
        <location evidence="1">Secreted</location>
    </subcellularLocation>
</comment>
<evidence type="ECO:0000313" key="5">
    <source>
        <dbReference type="EnsemblMetazoa" id="tetur01g02620.1"/>
    </source>
</evidence>
<evidence type="ECO:0000256" key="3">
    <source>
        <dbReference type="ARBA" id="ARBA00022525"/>
    </source>
</evidence>
<dbReference type="Pfam" id="PF02221">
    <property type="entry name" value="E1_DerP2_DerF2"/>
    <property type="match status" value="1"/>
</dbReference>
<evidence type="ECO:0000256" key="1">
    <source>
        <dbReference type="ARBA" id="ARBA00004613"/>
    </source>
</evidence>
<dbReference type="InterPro" id="IPR003172">
    <property type="entry name" value="ML_dom"/>
</dbReference>
<sequence length="137" mass="14778">MDWPRVTPVRQCAKTGSSGTIANVNVEPCDSDRCAFKPNTKVAIKGELTTTSTAANPTDSVQIEVGGNFIEYPGISKDACEYFSCPLKADATNLYKIEVQSNDWLPPMDTKIQFHVYESEGGAELACIEADIAIIAA</sequence>
<dbReference type="InterPro" id="IPR014756">
    <property type="entry name" value="Ig_E-set"/>
</dbReference>
<dbReference type="AlphaFoldDB" id="T1JQB5"/>
<feature type="domain" description="MD-2-related lipid-recognition" evidence="4">
    <location>
        <begin position="9"/>
        <end position="132"/>
    </location>
</feature>
<evidence type="ECO:0000256" key="2">
    <source>
        <dbReference type="ARBA" id="ARBA00006370"/>
    </source>
</evidence>
<proteinExistence type="inferred from homology"/>
<dbReference type="EMBL" id="CAEY01000437">
    <property type="status" value="NOT_ANNOTATED_CDS"/>
    <property type="molecule type" value="Genomic_DNA"/>
</dbReference>
<keyword evidence="3" id="KW-0964">Secreted</keyword>
<evidence type="ECO:0000259" key="4">
    <source>
        <dbReference type="SMART" id="SM00737"/>
    </source>
</evidence>
<dbReference type="EnsemblMetazoa" id="tetur01g02620.1">
    <property type="protein sequence ID" value="tetur01g02620.1"/>
    <property type="gene ID" value="tetur01g02620"/>
</dbReference>
<reference evidence="5" key="2">
    <citation type="submission" date="2015-06" db="UniProtKB">
        <authorList>
            <consortium name="EnsemblMetazoa"/>
        </authorList>
    </citation>
    <scope>IDENTIFICATION</scope>
</reference>